<comment type="caution">
    <text evidence="1">The sequence shown here is derived from an EMBL/GenBank/DDBJ whole genome shotgun (WGS) entry which is preliminary data.</text>
</comment>
<name>A0ACC1XPU7_MELAZ</name>
<sequence>MSSGVWFDLSIAGALNKLWCFDLCLLISLYRWFTFCMQFWPLQQSKKQRIFTFSMQSRSKRVQMPGLHRQILSEDIYYSKEKNRKKVKREVNLSSMRKIRIMCHDPEATDSSSEDDEYNNSKRNQFPGAKRFVAEISLPIPLPDLPSKTCGDDASNHNDIQSKSYVDNKFDENKQTQRSSTIYKGVRRRPWGKYSAEIRDPFRRVRIWLGTFNTAEEAASAYSKKKLEFQSMLESQKDENLSIASTFLPEEATDLFSPASPSSVLDVTAATQLSNELGNPIKEETGDDDKFLKECYVDNFAEECSGKKIGKEANSSQIPKLCNIEQQFEEEESIAYLLEMPHLSPSITKELGLVDHFMQQKTDYEQIYDDYSYNYWEDPSVYESENDQMSEFSNFQPTLEDFAWADGTLNWTCS</sequence>
<reference evidence="1 2" key="1">
    <citation type="journal article" date="2023" name="Science">
        <title>Complex scaffold remodeling in plant triterpene biosynthesis.</title>
        <authorList>
            <person name="De La Pena R."/>
            <person name="Hodgson H."/>
            <person name="Liu J.C."/>
            <person name="Stephenson M.J."/>
            <person name="Martin A.C."/>
            <person name="Owen C."/>
            <person name="Harkess A."/>
            <person name="Leebens-Mack J."/>
            <person name="Jimenez L.E."/>
            <person name="Osbourn A."/>
            <person name="Sattely E.S."/>
        </authorList>
    </citation>
    <scope>NUCLEOTIDE SEQUENCE [LARGE SCALE GENOMIC DNA]</scope>
    <source>
        <strain evidence="2">cv. JPN11</strain>
        <tissue evidence="1">Leaf</tissue>
    </source>
</reference>
<organism evidence="1 2">
    <name type="scientific">Melia azedarach</name>
    <name type="common">Chinaberry tree</name>
    <dbReference type="NCBI Taxonomy" id="155640"/>
    <lineage>
        <taxon>Eukaryota</taxon>
        <taxon>Viridiplantae</taxon>
        <taxon>Streptophyta</taxon>
        <taxon>Embryophyta</taxon>
        <taxon>Tracheophyta</taxon>
        <taxon>Spermatophyta</taxon>
        <taxon>Magnoliopsida</taxon>
        <taxon>eudicotyledons</taxon>
        <taxon>Gunneridae</taxon>
        <taxon>Pentapetalae</taxon>
        <taxon>rosids</taxon>
        <taxon>malvids</taxon>
        <taxon>Sapindales</taxon>
        <taxon>Meliaceae</taxon>
        <taxon>Melia</taxon>
    </lineage>
</organism>
<gene>
    <name evidence="1" type="ORF">OWV82_015486</name>
</gene>
<proteinExistence type="predicted"/>
<evidence type="ECO:0000313" key="2">
    <source>
        <dbReference type="Proteomes" id="UP001164539"/>
    </source>
</evidence>
<accession>A0ACC1XPU7</accession>
<dbReference type="EMBL" id="CM051401">
    <property type="protein sequence ID" value="KAJ4713383.1"/>
    <property type="molecule type" value="Genomic_DNA"/>
</dbReference>
<evidence type="ECO:0000313" key="1">
    <source>
        <dbReference type="EMBL" id="KAJ4713383.1"/>
    </source>
</evidence>
<protein>
    <submittedName>
        <fullName evidence="1">Ethylene-responsive transcription factor</fullName>
    </submittedName>
</protein>
<dbReference type="Proteomes" id="UP001164539">
    <property type="component" value="Chromosome 8"/>
</dbReference>
<keyword evidence="2" id="KW-1185">Reference proteome</keyword>